<dbReference type="SUPFAM" id="SSF48317">
    <property type="entry name" value="Acid phosphatase/Vanadium-dependent haloperoxidase"/>
    <property type="match status" value="1"/>
</dbReference>
<dbReference type="InterPro" id="IPR000326">
    <property type="entry name" value="PAP2/HPO"/>
</dbReference>
<evidence type="ECO:0000259" key="2">
    <source>
        <dbReference type="SMART" id="SM00014"/>
    </source>
</evidence>
<feature type="transmembrane region" description="Helical" evidence="1">
    <location>
        <begin position="85"/>
        <end position="103"/>
    </location>
</feature>
<accession>A0ABW4E315</accession>
<organism evidence="3 4">
    <name type="scientific">Lacticaseibacillus baoqingensis</name>
    <dbReference type="NCBI Taxonomy" id="2486013"/>
    <lineage>
        <taxon>Bacteria</taxon>
        <taxon>Bacillati</taxon>
        <taxon>Bacillota</taxon>
        <taxon>Bacilli</taxon>
        <taxon>Lactobacillales</taxon>
        <taxon>Lactobacillaceae</taxon>
        <taxon>Lacticaseibacillus</taxon>
    </lineage>
</organism>
<dbReference type="PANTHER" id="PTHR14969:SF13">
    <property type="entry name" value="AT30094P"/>
    <property type="match status" value="1"/>
</dbReference>
<keyword evidence="1" id="KW-0812">Transmembrane</keyword>
<evidence type="ECO:0000313" key="3">
    <source>
        <dbReference type="EMBL" id="MFD1484265.1"/>
    </source>
</evidence>
<evidence type="ECO:0000256" key="1">
    <source>
        <dbReference type="SAM" id="Phobius"/>
    </source>
</evidence>
<protein>
    <submittedName>
        <fullName evidence="3">Phosphatase PAP2 family protein</fullName>
    </submittedName>
</protein>
<feature type="transmembrane region" description="Helical" evidence="1">
    <location>
        <begin position="123"/>
        <end position="142"/>
    </location>
</feature>
<dbReference type="InterPro" id="IPR036938">
    <property type="entry name" value="PAP2/HPO_sf"/>
</dbReference>
<dbReference type="Proteomes" id="UP001597252">
    <property type="component" value="Unassembled WGS sequence"/>
</dbReference>
<name>A0ABW4E315_9LACO</name>
<dbReference type="SMART" id="SM00014">
    <property type="entry name" value="acidPPc"/>
    <property type="match status" value="1"/>
</dbReference>
<evidence type="ECO:0000313" key="4">
    <source>
        <dbReference type="Proteomes" id="UP001597252"/>
    </source>
</evidence>
<keyword evidence="1" id="KW-0472">Membrane</keyword>
<keyword evidence="4" id="KW-1185">Reference proteome</keyword>
<dbReference type="CDD" id="cd03392">
    <property type="entry name" value="PAP2_like_2"/>
    <property type="match status" value="1"/>
</dbReference>
<feature type="domain" description="Phosphatidic acid phosphatase type 2/haloperoxidase" evidence="2">
    <location>
        <begin position="83"/>
        <end position="197"/>
    </location>
</feature>
<reference evidence="4" key="1">
    <citation type="journal article" date="2019" name="Int. J. Syst. Evol. Microbiol.">
        <title>The Global Catalogue of Microorganisms (GCM) 10K type strain sequencing project: providing services to taxonomists for standard genome sequencing and annotation.</title>
        <authorList>
            <consortium name="The Broad Institute Genomics Platform"/>
            <consortium name="The Broad Institute Genome Sequencing Center for Infectious Disease"/>
            <person name="Wu L."/>
            <person name="Ma J."/>
        </authorList>
    </citation>
    <scope>NUCLEOTIDE SEQUENCE [LARGE SCALE GENOMIC DNA]</scope>
    <source>
        <strain evidence="4">CCM 8903</strain>
    </source>
</reference>
<sequence length="223" mass="24537">MKTKTQTSLGLVMLALFAALALGVRVHAAWLTQLDAGASRIAAQALTPLNTQSFKLIGTLGSPAVVMAATCGLCLWLWWRHAVSLSLWIGGLQVFGAAIAEAIKQLIARMRPLHQLVPDSGYSFPSGHTFCTALFVFTLLWLGLPRLKRHTQQLIAIIGGIGWIALVAMSRVYLRDHYVSDVLASMSLASGYWLLLTPYALPLQNTLRRLVPERIQTLWLHKN</sequence>
<dbReference type="Pfam" id="PF01569">
    <property type="entry name" value="PAP2"/>
    <property type="match status" value="1"/>
</dbReference>
<feature type="transmembrane region" description="Helical" evidence="1">
    <location>
        <begin position="180"/>
        <end position="201"/>
    </location>
</feature>
<feature type="transmembrane region" description="Helical" evidence="1">
    <location>
        <begin position="56"/>
        <end position="78"/>
    </location>
</feature>
<dbReference type="RefSeq" id="WP_125752304.1">
    <property type="nucleotide sequence ID" value="NZ_JBHTON010000006.1"/>
</dbReference>
<keyword evidence="1" id="KW-1133">Transmembrane helix</keyword>
<dbReference type="EMBL" id="JBHTON010000006">
    <property type="protein sequence ID" value="MFD1484265.1"/>
    <property type="molecule type" value="Genomic_DNA"/>
</dbReference>
<dbReference type="PANTHER" id="PTHR14969">
    <property type="entry name" value="SPHINGOSINE-1-PHOSPHATE PHOSPHOHYDROLASE"/>
    <property type="match status" value="1"/>
</dbReference>
<feature type="transmembrane region" description="Helical" evidence="1">
    <location>
        <begin position="154"/>
        <end position="174"/>
    </location>
</feature>
<comment type="caution">
    <text evidence="3">The sequence shown here is derived from an EMBL/GenBank/DDBJ whole genome shotgun (WGS) entry which is preliminary data.</text>
</comment>
<gene>
    <name evidence="3" type="ORF">ACFQ5J_03345</name>
</gene>
<proteinExistence type="predicted"/>
<dbReference type="Gene3D" id="1.20.144.10">
    <property type="entry name" value="Phosphatidic acid phosphatase type 2/haloperoxidase"/>
    <property type="match status" value="1"/>
</dbReference>